<dbReference type="RefSeq" id="WP_062944269.1">
    <property type="nucleotide sequence ID" value="NZ_CP171844.1"/>
</dbReference>
<sequence length="135" mass="15925">MASKRQWIRTRSEKPAPVGNLEKQAIIAACEAFIRDILKPRFLPEIQPTEWNYVVDIKGSWAGNRYRFMQRYRSGFEDNRGEEFDAPFARIDRMGADRFDIYWMRHTGKWWRLHSGVTLAEALRILETDGVLHPV</sequence>
<organism evidence="1">
    <name type="scientific">Rhizobium leguminosarum</name>
    <dbReference type="NCBI Taxonomy" id="384"/>
    <lineage>
        <taxon>Bacteria</taxon>
        <taxon>Pseudomonadati</taxon>
        <taxon>Pseudomonadota</taxon>
        <taxon>Alphaproteobacteria</taxon>
        <taxon>Hyphomicrobiales</taxon>
        <taxon>Rhizobiaceae</taxon>
        <taxon>Rhizobium/Agrobacterium group</taxon>
        <taxon>Rhizobium</taxon>
    </lineage>
</organism>
<comment type="caution">
    <text evidence="1">The sequence shown here is derived from an EMBL/GenBank/DDBJ whole genome shotgun (WGS) entry which is preliminary data.</text>
</comment>
<dbReference type="AlphaFoldDB" id="A0A154IB31"/>
<gene>
    <name evidence="1" type="ORF">A4A59_29955</name>
</gene>
<accession>A0A154IB31</accession>
<name>A0A154IB31_RHILE</name>
<dbReference type="Pfam" id="PF11225">
    <property type="entry name" value="DUF3024"/>
    <property type="match status" value="1"/>
</dbReference>
<evidence type="ECO:0000313" key="1">
    <source>
        <dbReference type="EMBL" id="KZA97752.1"/>
    </source>
</evidence>
<dbReference type="InterPro" id="IPR021388">
    <property type="entry name" value="DUF3024"/>
</dbReference>
<dbReference type="EMBL" id="LVYU01000130">
    <property type="protein sequence ID" value="KZA97752.1"/>
    <property type="molecule type" value="Genomic_DNA"/>
</dbReference>
<protein>
    <submittedName>
        <fullName evidence="1">Uncharacterized protein</fullName>
    </submittedName>
</protein>
<reference evidence="1" key="1">
    <citation type="submission" date="2016-03" db="EMBL/GenBank/DDBJ databases">
        <title>Microsymbionts genomes from the relict species Vavilovia formosa.</title>
        <authorList>
            <person name="Chirak E."/>
            <person name="Kimeklis A."/>
            <person name="Kopat V."/>
            <person name="Andronov E."/>
        </authorList>
    </citation>
    <scope>NUCLEOTIDE SEQUENCE [LARGE SCALE GENOMIC DNA]</scope>
    <source>
        <strain evidence="1">Vaf12</strain>
    </source>
</reference>
<proteinExistence type="predicted"/>